<dbReference type="NCBIfam" id="TIGR00815">
    <property type="entry name" value="sulP"/>
    <property type="match status" value="1"/>
</dbReference>
<feature type="transmembrane region" description="Helical" evidence="5">
    <location>
        <begin position="330"/>
        <end position="350"/>
    </location>
</feature>
<evidence type="ECO:0000256" key="3">
    <source>
        <dbReference type="ARBA" id="ARBA00022989"/>
    </source>
</evidence>
<organism evidence="7 8">
    <name type="scientific">Halorhodospira neutriphila</name>
    <dbReference type="NCBI Taxonomy" id="168379"/>
    <lineage>
        <taxon>Bacteria</taxon>
        <taxon>Pseudomonadati</taxon>
        <taxon>Pseudomonadota</taxon>
        <taxon>Gammaproteobacteria</taxon>
        <taxon>Chromatiales</taxon>
        <taxon>Ectothiorhodospiraceae</taxon>
        <taxon>Halorhodospira</taxon>
    </lineage>
</organism>
<feature type="transmembrane region" description="Helical" evidence="5">
    <location>
        <begin position="356"/>
        <end position="377"/>
    </location>
</feature>
<comment type="subcellular location">
    <subcellularLocation>
        <location evidence="1">Membrane</location>
        <topology evidence="1">Multi-pass membrane protein</topology>
    </subcellularLocation>
</comment>
<dbReference type="CDD" id="cd07042">
    <property type="entry name" value="STAS_SulP_like_sulfate_transporter"/>
    <property type="match status" value="1"/>
</dbReference>
<feature type="domain" description="STAS" evidence="6">
    <location>
        <begin position="458"/>
        <end position="562"/>
    </location>
</feature>
<name>A0ABS1E6Z0_9GAMM</name>
<evidence type="ECO:0000259" key="6">
    <source>
        <dbReference type="PROSITE" id="PS50801"/>
    </source>
</evidence>
<evidence type="ECO:0000313" key="8">
    <source>
        <dbReference type="Proteomes" id="UP000738126"/>
    </source>
</evidence>
<dbReference type="PANTHER" id="PTHR11814">
    <property type="entry name" value="SULFATE TRANSPORTER"/>
    <property type="match status" value="1"/>
</dbReference>
<dbReference type="InterPro" id="IPR001902">
    <property type="entry name" value="SLC26A/SulP_fam"/>
</dbReference>
<dbReference type="InterPro" id="IPR036513">
    <property type="entry name" value="STAS_dom_sf"/>
</dbReference>
<feature type="transmembrane region" description="Helical" evidence="5">
    <location>
        <begin position="187"/>
        <end position="205"/>
    </location>
</feature>
<protein>
    <submittedName>
        <fullName evidence="7">Sodium-independent anion transporter</fullName>
    </submittedName>
</protein>
<keyword evidence="3 5" id="KW-1133">Transmembrane helix</keyword>
<dbReference type="Gene3D" id="3.30.750.24">
    <property type="entry name" value="STAS domain"/>
    <property type="match status" value="1"/>
</dbReference>
<accession>A0ABS1E6Z0</accession>
<dbReference type="RefSeq" id="WP_200260835.1">
    <property type="nucleotide sequence ID" value="NZ_NRSH01000158.1"/>
</dbReference>
<reference evidence="7 8" key="1">
    <citation type="journal article" date="2020" name="Microorganisms">
        <title>Osmotic Adaptation and Compatible Solute Biosynthesis of Phototrophic Bacteria as Revealed from Genome Analyses.</title>
        <authorList>
            <person name="Imhoff J.F."/>
            <person name="Rahn T."/>
            <person name="Kunzel S."/>
            <person name="Keller A."/>
            <person name="Neulinger S.C."/>
        </authorList>
    </citation>
    <scope>NUCLEOTIDE SEQUENCE [LARGE SCALE GENOMIC DNA]</scope>
    <source>
        <strain evidence="7 8">DSM 15116</strain>
    </source>
</reference>
<dbReference type="EMBL" id="NRSH01000158">
    <property type="protein sequence ID" value="MBK1727473.1"/>
    <property type="molecule type" value="Genomic_DNA"/>
</dbReference>
<gene>
    <name evidence="7" type="ORF">CKO13_10710</name>
</gene>
<keyword evidence="2 5" id="KW-0812">Transmembrane</keyword>
<evidence type="ECO:0000256" key="1">
    <source>
        <dbReference type="ARBA" id="ARBA00004141"/>
    </source>
</evidence>
<keyword evidence="8" id="KW-1185">Reference proteome</keyword>
<keyword evidence="4 5" id="KW-0472">Membrane</keyword>
<dbReference type="Pfam" id="PF01740">
    <property type="entry name" value="STAS"/>
    <property type="match status" value="1"/>
</dbReference>
<feature type="transmembrane region" description="Helical" evidence="5">
    <location>
        <begin position="259"/>
        <end position="281"/>
    </location>
</feature>
<evidence type="ECO:0000256" key="4">
    <source>
        <dbReference type="ARBA" id="ARBA00023136"/>
    </source>
</evidence>
<dbReference type="SUPFAM" id="SSF52091">
    <property type="entry name" value="SpoIIaa-like"/>
    <property type="match status" value="1"/>
</dbReference>
<dbReference type="InterPro" id="IPR002645">
    <property type="entry name" value="STAS_dom"/>
</dbReference>
<feature type="transmembrane region" description="Helical" evidence="5">
    <location>
        <begin position="212"/>
        <end position="230"/>
    </location>
</feature>
<feature type="transmembrane region" description="Helical" evidence="5">
    <location>
        <begin position="137"/>
        <end position="156"/>
    </location>
</feature>
<evidence type="ECO:0000256" key="5">
    <source>
        <dbReference type="SAM" id="Phobius"/>
    </source>
</evidence>
<proteinExistence type="predicted"/>
<feature type="transmembrane region" description="Helical" evidence="5">
    <location>
        <begin position="60"/>
        <end position="78"/>
    </location>
</feature>
<evidence type="ECO:0000256" key="2">
    <source>
        <dbReference type="ARBA" id="ARBA00022692"/>
    </source>
</evidence>
<dbReference type="Pfam" id="PF00916">
    <property type="entry name" value="Sulfate_transp"/>
    <property type="match status" value="1"/>
</dbReference>
<feature type="transmembrane region" description="Helical" evidence="5">
    <location>
        <begin position="33"/>
        <end position="53"/>
    </location>
</feature>
<dbReference type="InterPro" id="IPR011547">
    <property type="entry name" value="SLC26A/SulP_dom"/>
</dbReference>
<sequence>MPSERPARWAFARRLVPFNQWPRPSAERLRADLGAGAAVALVLIPQSMAYAALAGMPPHYGLYAAFLPVMVAAVWGSLPQLACGPVAVTGLLTASALTPLAEPGSGEYVALAITLALMAGTLQLALGLFSLGTLVNFLAHPVILGFTNAAAIVIALSQLNDLLGVPMASDTGILVAVAEVLGRLPQAHLPTLAFGVAAMAIIAACRRWLPRVPGVLAAAAGLTPLSYLVGLEGMGGEVVGAIPAGLPPLSLPSLDWEQVTTLFSSAVVIALVGFIEAISIAKAIAARTRARIDPNQELVGQGLANLAAGLSQAFPISASFSRSAISHSSGARTGMASVFTALIVALALLLLTPLLYHLPVAVLAAIIIMAVSSLVNIEAMRQTWRAHRQDGAVAVTTFVSSLALAPHLDYGILLGGVLAIVLYLLRTMRPRVVILSRHPADGALRDARRFGLPESRHIAALRFDGPLYFANVGHLEDAVLEINHEYPEARFVLLVGDGITSIDSSGAETLHNLDEQLRDNGVTLVLAGVKLQVMEVLERAGIAEEIGRENIFRSEDEAIRAVHQRIDEPGFDAAQCPLLPRAAPYHGA</sequence>
<dbReference type="Proteomes" id="UP000738126">
    <property type="component" value="Unassembled WGS sequence"/>
</dbReference>
<dbReference type="PROSITE" id="PS50801">
    <property type="entry name" value="STAS"/>
    <property type="match status" value="1"/>
</dbReference>
<evidence type="ECO:0000313" key="7">
    <source>
        <dbReference type="EMBL" id="MBK1727473.1"/>
    </source>
</evidence>
<feature type="transmembrane region" description="Helical" evidence="5">
    <location>
        <begin position="108"/>
        <end position="131"/>
    </location>
</feature>
<comment type="caution">
    <text evidence="7">The sequence shown here is derived from an EMBL/GenBank/DDBJ whole genome shotgun (WGS) entry which is preliminary data.</text>
</comment>